<dbReference type="HOGENOM" id="CLU_102153_1_0_7"/>
<dbReference type="KEGG" id="bmx:BMS_0545"/>
<evidence type="ECO:0000313" key="1">
    <source>
        <dbReference type="EMBL" id="CBW25456.1"/>
    </source>
</evidence>
<evidence type="ECO:0000313" key="2">
    <source>
        <dbReference type="Proteomes" id="UP000008963"/>
    </source>
</evidence>
<proteinExistence type="predicted"/>
<reference evidence="2" key="1">
    <citation type="journal article" date="2013" name="ISME J.">
        <title>A small predatory core genome in the divergent marine Bacteriovorax marinus SJ and the terrestrial Bdellovibrio bacteriovorus.</title>
        <authorList>
            <person name="Crossman L.C."/>
            <person name="Chen H."/>
            <person name="Cerdeno-Tarraga A.M."/>
            <person name="Brooks K."/>
            <person name="Quail M.A."/>
            <person name="Pineiro S.A."/>
            <person name="Hobley L."/>
            <person name="Sockett R.E."/>
            <person name="Bentley S.D."/>
            <person name="Parkhill J."/>
            <person name="Williams H.N."/>
            <person name="Stine O.C."/>
        </authorList>
    </citation>
    <scope>NUCLEOTIDE SEQUENCE [LARGE SCALE GENOMIC DNA]</scope>
    <source>
        <strain evidence="2">ATCC BAA-682 / DSM 15412 / SJ</strain>
    </source>
</reference>
<dbReference type="OrthoDB" id="129834at2"/>
<name>E1X4M6_HALMS</name>
<dbReference type="STRING" id="862908.BMS_0545"/>
<dbReference type="PATRIC" id="fig|862908.3.peg.522"/>
<sequence length="139" mass="15509">MSDLNVGKEILSYCSKCKLTLAHTIVAMKDAQTIHRVECRTCKSTHAYKDPSAVKMKASTRKKTSKKISKTTTSVADLWMEAINSATSKSQPYSIKGQFAQGDIIDHVKFGPGVVDKTIDNDKIEVIFRHQIKTLIHNK</sequence>
<dbReference type="EMBL" id="FQ312005">
    <property type="protein sequence ID" value="CBW25456.1"/>
    <property type="molecule type" value="Genomic_DNA"/>
</dbReference>
<dbReference type="RefSeq" id="WP_014243243.1">
    <property type="nucleotide sequence ID" value="NC_016620.1"/>
</dbReference>
<dbReference type="AlphaFoldDB" id="E1X4M6"/>
<protein>
    <submittedName>
        <fullName evidence="1">Uncharacterized protein</fullName>
    </submittedName>
</protein>
<organism evidence="1 2">
    <name type="scientific">Halobacteriovorax marinus (strain ATCC BAA-682 / DSM 15412 / SJ)</name>
    <name type="common">Bacteriovorax marinus</name>
    <dbReference type="NCBI Taxonomy" id="862908"/>
    <lineage>
        <taxon>Bacteria</taxon>
        <taxon>Pseudomonadati</taxon>
        <taxon>Bdellovibrionota</taxon>
        <taxon>Bacteriovoracia</taxon>
        <taxon>Bacteriovoracales</taxon>
        <taxon>Halobacteriovoraceae</taxon>
        <taxon>Halobacteriovorax</taxon>
    </lineage>
</organism>
<dbReference type="Proteomes" id="UP000008963">
    <property type="component" value="Chromosome"/>
</dbReference>
<keyword evidence="2" id="KW-1185">Reference proteome</keyword>
<dbReference type="eggNOG" id="ENOG503316B">
    <property type="taxonomic scope" value="Bacteria"/>
</dbReference>
<gene>
    <name evidence="1" type="ordered locus">BMS_0545</name>
</gene>
<accession>E1X4M6</accession>